<dbReference type="InterPro" id="IPR036291">
    <property type="entry name" value="NAD(P)-bd_dom_sf"/>
</dbReference>
<dbReference type="PANTHER" id="PTHR48079:SF6">
    <property type="entry name" value="NAD(P)-BINDING DOMAIN-CONTAINING PROTEIN-RELATED"/>
    <property type="match status" value="1"/>
</dbReference>
<feature type="domain" description="NAD-dependent epimerase/dehydratase" evidence="1">
    <location>
        <begin position="3"/>
        <end position="231"/>
    </location>
</feature>
<name>A0A7W7ZFW4_9BACT</name>
<dbReference type="Proteomes" id="UP000540989">
    <property type="component" value="Unassembled WGS sequence"/>
</dbReference>
<dbReference type="InterPro" id="IPR051783">
    <property type="entry name" value="NAD(P)-dependent_oxidoreduct"/>
</dbReference>
<reference evidence="2 3" key="1">
    <citation type="submission" date="2020-08" db="EMBL/GenBank/DDBJ databases">
        <title>Genomic Encyclopedia of Type Strains, Phase IV (KMG-V): Genome sequencing to study the core and pangenomes of soil and plant-associated prokaryotes.</title>
        <authorList>
            <person name="Whitman W."/>
        </authorList>
    </citation>
    <scope>NUCLEOTIDE SEQUENCE [LARGE SCALE GENOMIC DNA]</scope>
    <source>
        <strain evidence="2 3">M8UP14</strain>
    </source>
</reference>
<sequence>MRVFVAGASGAIGEPLIAELLKQGHSVVGMTTSEARAGNLVRQGAEAVIVDAFDAAAVDAALRQSKAEAVIDELTSLPKEQSDMPKYAEGDRKLRLEGGGNLFHAAIANGVRRYLQQSSGFFLKAAEGRLADESAPLDMNASPSVAASARTYTELEMRLFSSSAIEGVALRYGFFYGPKTWYHPGEAAANMIMRQQNPVVGKGEGVSSFVHIDDAAIATVAALTADPGIYNLVDDDPSPQAVWLPAFAKFLGAPAPPHMTEDEVKAIAGEDIVYYATKLSGASNAKAKQALAWKPRRLEWLSA</sequence>
<proteinExistence type="predicted"/>
<dbReference type="GO" id="GO:0004029">
    <property type="term" value="F:aldehyde dehydrogenase (NAD+) activity"/>
    <property type="evidence" value="ECO:0007669"/>
    <property type="project" value="TreeGrafter"/>
</dbReference>
<comment type="caution">
    <text evidence="2">The sequence shown here is derived from an EMBL/GenBank/DDBJ whole genome shotgun (WGS) entry which is preliminary data.</text>
</comment>
<keyword evidence="3" id="KW-1185">Reference proteome</keyword>
<dbReference type="InterPro" id="IPR001509">
    <property type="entry name" value="Epimerase_deHydtase"/>
</dbReference>
<dbReference type="AlphaFoldDB" id="A0A7W7ZFW4"/>
<organism evidence="2 3">
    <name type="scientific">Granulicella aggregans</name>
    <dbReference type="NCBI Taxonomy" id="474949"/>
    <lineage>
        <taxon>Bacteria</taxon>
        <taxon>Pseudomonadati</taxon>
        <taxon>Acidobacteriota</taxon>
        <taxon>Terriglobia</taxon>
        <taxon>Terriglobales</taxon>
        <taxon>Acidobacteriaceae</taxon>
        <taxon>Granulicella</taxon>
    </lineage>
</organism>
<protein>
    <submittedName>
        <fullName evidence="2">Nucleoside-diphosphate-sugar epimerase</fullName>
    </submittedName>
</protein>
<evidence type="ECO:0000313" key="3">
    <source>
        <dbReference type="Proteomes" id="UP000540989"/>
    </source>
</evidence>
<dbReference type="EMBL" id="JACHIP010000005">
    <property type="protein sequence ID" value="MBB5059175.1"/>
    <property type="molecule type" value="Genomic_DNA"/>
</dbReference>
<dbReference type="PANTHER" id="PTHR48079">
    <property type="entry name" value="PROTEIN YEEZ"/>
    <property type="match status" value="1"/>
</dbReference>
<gene>
    <name evidence="2" type="ORF">HDF16_003898</name>
</gene>
<accession>A0A7W7ZFW4</accession>
<dbReference type="SUPFAM" id="SSF51735">
    <property type="entry name" value="NAD(P)-binding Rossmann-fold domains"/>
    <property type="match status" value="1"/>
</dbReference>
<evidence type="ECO:0000313" key="2">
    <source>
        <dbReference type="EMBL" id="MBB5059175.1"/>
    </source>
</evidence>
<dbReference type="RefSeq" id="WP_184220160.1">
    <property type="nucleotide sequence ID" value="NZ_JACHIP010000005.1"/>
</dbReference>
<dbReference type="GO" id="GO:0005737">
    <property type="term" value="C:cytoplasm"/>
    <property type="evidence" value="ECO:0007669"/>
    <property type="project" value="TreeGrafter"/>
</dbReference>
<dbReference type="Pfam" id="PF01370">
    <property type="entry name" value="Epimerase"/>
    <property type="match status" value="1"/>
</dbReference>
<dbReference type="Gene3D" id="3.40.50.720">
    <property type="entry name" value="NAD(P)-binding Rossmann-like Domain"/>
    <property type="match status" value="1"/>
</dbReference>
<evidence type="ECO:0000259" key="1">
    <source>
        <dbReference type="Pfam" id="PF01370"/>
    </source>
</evidence>